<evidence type="ECO:0000313" key="2">
    <source>
        <dbReference type="EMBL" id="RJT75098.1"/>
    </source>
</evidence>
<feature type="region of interest" description="Disordered" evidence="1">
    <location>
        <begin position="42"/>
        <end position="84"/>
    </location>
</feature>
<keyword evidence="3" id="KW-1185">Reference proteome</keyword>
<dbReference type="EMBL" id="QZVT01000017">
    <property type="protein sequence ID" value="RJT75098.1"/>
    <property type="molecule type" value="Genomic_DNA"/>
</dbReference>
<comment type="caution">
    <text evidence="2">The sequence shown here is derived from an EMBL/GenBank/DDBJ whole genome shotgun (WGS) entry which is preliminary data.</text>
</comment>
<dbReference type="InterPro" id="IPR028037">
    <property type="entry name" value="Antitoxin_Rv0909/MT0933"/>
</dbReference>
<organism evidence="2 3">
    <name type="scientific">Arthrobacter cheniae</name>
    <dbReference type="NCBI Taxonomy" id="1258888"/>
    <lineage>
        <taxon>Bacteria</taxon>
        <taxon>Bacillati</taxon>
        <taxon>Actinomycetota</taxon>
        <taxon>Actinomycetes</taxon>
        <taxon>Micrococcales</taxon>
        <taxon>Micrococcaceae</taxon>
        <taxon>Arthrobacter</taxon>
    </lineage>
</organism>
<proteinExistence type="predicted"/>
<dbReference type="Pfam" id="PF14013">
    <property type="entry name" value="MT0933_antitox"/>
    <property type="match status" value="1"/>
</dbReference>
<reference evidence="2 3" key="1">
    <citation type="submission" date="2018-09" db="EMBL/GenBank/DDBJ databases">
        <title>Novel species of Arthrobacter.</title>
        <authorList>
            <person name="Liu Q."/>
            <person name="Xin Y.-H."/>
        </authorList>
    </citation>
    <scope>NUCLEOTIDE SEQUENCE [LARGE SCALE GENOMIC DNA]</scope>
    <source>
        <strain evidence="2 3">Hz2</strain>
    </source>
</reference>
<protein>
    <submittedName>
        <fullName evidence="2">Antitoxin</fullName>
    </submittedName>
</protein>
<dbReference type="AlphaFoldDB" id="A0A3A5LWW8"/>
<name>A0A3A5LWW8_9MICC</name>
<evidence type="ECO:0000313" key="3">
    <source>
        <dbReference type="Proteomes" id="UP000272560"/>
    </source>
</evidence>
<accession>A0A3A5LWW8</accession>
<dbReference type="OrthoDB" id="5125103at2"/>
<sequence length="84" mass="8952">MGLFGGRGKKSLASKALQFISNNPDKVNNGIAKAGDFANKRTHGKYSRHITGAQTKAADALTKINRKNGGHGRNEDDPSFGPRS</sequence>
<evidence type="ECO:0000256" key="1">
    <source>
        <dbReference type="SAM" id="MobiDB-lite"/>
    </source>
</evidence>
<dbReference type="RefSeq" id="WP_120150687.1">
    <property type="nucleotide sequence ID" value="NZ_QZVT01000017.1"/>
</dbReference>
<gene>
    <name evidence="2" type="ORF">D6T63_18075</name>
</gene>
<dbReference type="Proteomes" id="UP000272560">
    <property type="component" value="Unassembled WGS sequence"/>
</dbReference>